<dbReference type="SUPFAM" id="SSF54523">
    <property type="entry name" value="Pili subunits"/>
    <property type="match status" value="1"/>
</dbReference>
<name>M7CZR3_9GAMM</name>
<dbReference type="PANTHER" id="PTHR30093:SF7">
    <property type="entry name" value="MSHA MAJOR PILIN SUBUNIT MSHA"/>
    <property type="match status" value="1"/>
</dbReference>
<feature type="transmembrane region" description="Helical" evidence="1">
    <location>
        <begin position="20"/>
        <end position="39"/>
    </location>
</feature>
<dbReference type="InterPro" id="IPR045584">
    <property type="entry name" value="Pilin-like"/>
</dbReference>
<evidence type="ECO:0000313" key="2">
    <source>
        <dbReference type="EMBL" id="EMP53988.1"/>
    </source>
</evidence>
<proteinExistence type="predicted"/>
<evidence type="ECO:0000256" key="1">
    <source>
        <dbReference type="SAM" id="Phobius"/>
    </source>
</evidence>
<sequence length="166" mass="16695">MKMMNAIPARNEKGFTLIELVMVIVILGILAAFALPRFADLGGDARASSVQGLAGAMKSAASIAHSSQLAKGSGLGAKVTLDGQEVTMVNGYPTADAAGILAAVDVDTTNDYTVSTTDSGGTAGGDTITLELQTSCSVQYQAANAATDNTGPITSPYSVTVTDSGC</sequence>
<dbReference type="Proteomes" id="UP000011960">
    <property type="component" value="Unassembled WGS sequence"/>
</dbReference>
<comment type="caution">
    <text evidence="2">The sequence shown here is derived from an EMBL/GenBank/DDBJ whole genome shotgun (WGS) entry which is preliminary data.</text>
</comment>
<dbReference type="InterPro" id="IPR012902">
    <property type="entry name" value="N_methyl_site"/>
</dbReference>
<dbReference type="PANTHER" id="PTHR30093">
    <property type="entry name" value="GENERAL SECRETION PATHWAY PROTEIN G"/>
    <property type="match status" value="1"/>
</dbReference>
<dbReference type="PROSITE" id="PS00409">
    <property type="entry name" value="PROKAR_NTER_METHYL"/>
    <property type="match status" value="1"/>
</dbReference>
<gene>
    <name evidence="2" type="ORF">MSNKSG1_17970</name>
</gene>
<keyword evidence="3" id="KW-1185">Reference proteome</keyword>
<dbReference type="Gene3D" id="3.30.700.10">
    <property type="entry name" value="Glycoprotein, Type 4 Pilin"/>
    <property type="match status" value="1"/>
</dbReference>
<dbReference type="eggNOG" id="COG4968">
    <property type="taxonomic scope" value="Bacteria"/>
</dbReference>
<dbReference type="NCBIfam" id="TIGR02532">
    <property type="entry name" value="IV_pilin_GFxxxE"/>
    <property type="match status" value="1"/>
</dbReference>
<organism evidence="2 3">
    <name type="scientific">Marinobacter santoriniensis NKSG1</name>
    <dbReference type="NCBI Taxonomy" id="1288826"/>
    <lineage>
        <taxon>Bacteria</taxon>
        <taxon>Pseudomonadati</taxon>
        <taxon>Pseudomonadota</taxon>
        <taxon>Gammaproteobacteria</taxon>
        <taxon>Pseudomonadales</taxon>
        <taxon>Marinobacteraceae</taxon>
        <taxon>Marinobacter</taxon>
    </lineage>
</organism>
<dbReference type="STRING" id="1288826.MSNKSG1_17970"/>
<dbReference type="RefSeq" id="WP_008940708.1">
    <property type="nucleotide sequence ID" value="NZ_APAT01000029.1"/>
</dbReference>
<keyword evidence="1" id="KW-1133">Transmembrane helix</keyword>
<dbReference type="EMBL" id="APAT01000029">
    <property type="protein sequence ID" value="EMP53988.1"/>
    <property type="molecule type" value="Genomic_DNA"/>
</dbReference>
<accession>M7CZR3</accession>
<reference evidence="2 3" key="1">
    <citation type="journal article" date="2013" name="Genome Announc.">
        <title>Genome Sequence of Hydrothermal Arsenic-Respiring Bacterium Marinobacter santoriniensis NKSG1T.</title>
        <authorList>
            <person name="Handley K.M."/>
            <person name="Upton M."/>
            <person name="Beatson S.A."/>
            <person name="Hery M."/>
            <person name="Lloyd J.R."/>
        </authorList>
    </citation>
    <scope>NUCLEOTIDE SEQUENCE [LARGE SCALE GENOMIC DNA]</scope>
    <source>
        <strain evidence="2 3">NKSG1</strain>
    </source>
</reference>
<protein>
    <submittedName>
        <fullName evidence="2">Mannose-sensitive hemagglutinin a</fullName>
    </submittedName>
</protein>
<dbReference type="AlphaFoldDB" id="M7CZR3"/>
<evidence type="ECO:0000313" key="3">
    <source>
        <dbReference type="Proteomes" id="UP000011960"/>
    </source>
</evidence>
<dbReference type="Pfam" id="PF07963">
    <property type="entry name" value="N_methyl"/>
    <property type="match status" value="1"/>
</dbReference>
<keyword evidence="1" id="KW-0472">Membrane</keyword>
<keyword evidence="1" id="KW-0812">Transmembrane</keyword>